<dbReference type="EMBL" id="MN739347">
    <property type="protein sequence ID" value="QHS99754.1"/>
    <property type="molecule type" value="Genomic_DNA"/>
</dbReference>
<accession>A0A6C0C7K9</accession>
<dbReference type="AlphaFoldDB" id="A0A6C0C7K9"/>
<organism evidence="1">
    <name type="scientific">viral metagenome</name>
    <dbReference type="NCBI Taxonomy" id="1070528"/>
    <lineage>
        <taxon>unclassified sequences</taxon>
        <taxon>metagenomes</taxon>
        <taxon>organismal metagenomes</taxon>
    </lineage>
</organism>
<name>A0A6C0C7K9_9ZZZZ</name>
<proteinExistence type="predicted"/>
<protein>
    <submittedName>
        <fullName evidence="1">Uncharacterized protein</fullName>
    </submittedName>
</protein>
<sequence length="204" mass="22807">MTHGMTKIVSLTGNPLVDQAPPGTFDDAEENSEKISVVKYVKDDTSADTIPCSERHFKMMCNTTVNGGTRTARNSRLSKSIVDACVSDGIHIANAFGPSGEVWRCFSEALVIRPGDVAHMYYGDLSKSNSKHFVGKVLSSYKKFSETPLENYPNVKKTCSETYKYAIFCRVDWKEVPMTEKDEYMLKNPGKNGFRVQGTILRIR</sequence>
<evidence type="ECO:0000313" key="1">
    <source>
        <dbReference type="EMBL" id="QHS99754.1"/>
    </source>
</evidence>
<reference evidence="1" key="1">
    <citation type="journal article" date="2020" name="Nature">
        <title>Giant virus diversity and host interactions through global metagenomics.</title>
        <authorList>
            <person name="Schulz F."/>
            <person name="Roux S."/>
            <person name="Paez-Espino D."/>
            <person name="Jungbluth S."/>
            <person name="Walsh D.A."/>
            <person name="Denef V.J."/>
            <person name="McMahon K.D."/>
            <person name="Konstantinidis K.T."/>
            <person name="Eloe-Fadrosh E.A."/>
            <person name="Kyrpides N.C."/>
            <person name="Woyke T."/>
        </authorList>
    </citation>
    <scope>NUCLEOTIDE SEQUENCE</scope>
    <source>
        <strain evidence="1">GVMAG-M-3300020187-37</strain>
    </source>
</reference>